<keyword evidence="3" id="KW-1185">Reference proteome</keyword>
<dbReference type="Proteomes" id="UP001369815">
    <property type="component" value="Unassembled WGS sequence"/>
</dbReference>
<name>A0AAX6M776_9PEZI</name>
<feature type="chain" id="PRO_5043915327" evidence="1">
    <location>
        <begin position="16"/>
        <end position="73"/>
    </location>
</feature>
<dbReference type="AlphaFoldDB" id="A0AAX6M776"/>
<sequence>MKYFTILVLITAALATPYGVDPSDDQQCTPPAYICKSDFSGWLVCNVDGTFLDGGNCPPGTVCQYINDLPYCI</sequence>
<dbReference type="EMBL" id="JBANMG010000010">
    <property type="protein sequence ID" value="KAK6948505.1"/>
    <property type="molecule type" value="Genomic_DNA"/>
</dbReference>
<reference evidence="2 3" key="1">
    <citation type="journal article" date="2024" name="Front Chem Biol">
        <title>Unveiling the potential of Daldinia eschscholtzii MFLUCC 19-0629 through bioactivity and bioinformatics studies for enhanced sustainable agriculture production.</title>
        <authorList>
            <person name="Brooks S."/>
            <person name="Weaver J.A."/>
            <person name="Klomchit A."/>
            <person name="Alharthi S.A."/>
            <person name="Onlamun T."/>
            <person name="Nurani R."/>
            <person name="Vong T.K."/>
            <person name="Alberti F."/>
            <person name="Greco C."/>
        </authorList>
    </citation>
    <scope>NUCLEOTIDE SEQUENCE [LARGE SCALE GENOMIC DNA]</scope>
    <source>
        <strain evidence="2">MFLUCC 19-0629</strain>
    </source>
</reference>
<evidence type="ECO:0000256" key="1">
    <source>
        <dbReference type="SAM" id="SignalP"/>
    </source>
</evidence>
<evidence type="ECO:0000313" key="3">
    <source>
        <dbReference type="Proteomes" id="UP001369815"/>
    </source>
</evidence>
<comment type="caution">
    <text evidence="2">The sequence shown here is derived from an EMBL/GenBank/DDBJ whole genome shotgun (WGS) entry which is preliminary data.</text>
</comment>
<protein>
    <submittedName>
        <fullName evidence="2">Uncharacterized protein</fullName>
    </submittedName>
</protein>
<accession>A0AAX6M776</accession>
<gene>
    <name evidence="2" type="ORF">Daesc_010272</name>
</gene>
<proteinExistence type="predicted"/>
<feature type="signal peptide" evidence="1">
    <location>
        <begin position="1"/>
        <end position="15"/>
    </location>
</feature>
<organism evidence="2 3">
    <name type="scientific">Daldinia eschscholtzii</name>
    <dbReference type="NCBI Taxonomy" id="292717"/>
    <lineage>
        <taxon>Eukaryota</taxon>
        <taxon>Fungi</taxon>
        <taxon>Dikarya</taxon>
        <taxon>Ascomycota</taxon>
        <taxon>Pezizomycotina</taxon>
        <taxon>Sordariomycetes</taxon>
        <taxon>Xylariomycetidae</taxon>
        <taxon>Xylariales</taxon>
        <taxon>Hypoxylaceae</taxon>
        <taxon>Daldinia</taxon>
    </lineage>
</organism>
<evidence type="ECO:0000313" key="2">
    <source>
        <dbReference type="EMBL" id="KAK6948505.1"/>
    </source>
</evidence>
<keyword evidence="1" id="KW-0732">Signal</keyword>